<keyword evidence="4" id="KW-1185">Reference proteome</keyword>
<dbReference type="AlphaFoldDB" id="A0A6B0SM63"/>
<evidence type="ECO:0000256" key="1">
    <source>
        <dbReference type="ARBA" id="ARBA00022729"/>
    </source>
</evidence>
<keyword evidence="1" id="KW-0732">Signal</keyword>
<dbReference type="OrthoDB" id="298537at2157"/>
<evidence type="ECO:0000256" key="2">
    <source>
        <dbReference type="SAM" id="MobiDB-lite"/>
    </source>
</evidence>
<sequence length="415" mass="45530">MAPNSDTENHGDESRRGFLKLAGGVAGASTVGGLAGCLGGGGDGDEGDDDQTDQTEADGDQDTQTDDGGDSVSELSYWGVGTTNPEDWSGFEDETGISVNYSAAAWSPGETVTKLVQGTASENFHLAGNDTTLTGVLAEQDVIHPTNLQDLPNWEHVYDEVKNSGPTEIDGEQHSLSSVQNGDSVAYLTDEVGDPGSIDSYGILFDEEFKGKTSLEAGWATAFHKVALYLQHNNMADIENIEDPTEDDIDAVVDFLLEQKNDGQFRTFWSGWQTAVNLLSKKEVVAMDTWEPVVFALRDEGMNAEYLEPKEGYSLWAIGPWLTNKGAENRDAAEDLVNWMMGGWYNAQITTIRGYLSSSELGIDYAEDSEDFDAEFIEQRHEEVRSRFSDDVSVFGNRYPETFSYMNSQWNRLTS</sequence>
<dbReference type="InterPro" id="IPR006059">
    <property type="entry name" value="SBP"/>
</dbReference>
<dbReference type="Pfam" id="PF13416">
    <property type="entry name" value="SBP_bac_8"/>
    <property type="match status" value="1"/>
</dbReference>
<feature type="region of interest" description="Disordered" evidence="2">
    <location>
        <begin position="32"/>
        <end position="90"/>
    </location>
</feature>
<dbReference type="EMBL" id="WUUU01000127">
    <property type="protein sequence ID" value="MXR21576.1"/>
    <property type="molecule type" value="Genomic_DNA"/>
</dbReference>
<reference evidence="3 4" key="1">
    <citation type="submission" date="2019-12" db="EMBL/GenBank/DDBJ databases">
        <title>Isolation and characterization of three novel carbon monoxide-oxidizing members of Halobacteria from salione crusts and soils.</title>
        <authorList>
            <person name="Myers M.R."/>
            <person name="King G.M."/>
        </authorList>
    </citation>
    <scope>NUCLEOTIDE SEQUENCE [LARGE SCALE GENOMIC DNA]</scope>
    <source>
        <strain evidence="3 4">PCN9</strain>
    </source>
</reference>
<name>A0A6B0SM63_9EURY</name>
<dbReference type="PANTHER" id="PTHR30222">
    <property type="entry name" value="SPERMIDINE/PUTRESCINE-BINDING PERIPLASMIC PROTEIN"/>
    <property type="match status" value="1"/>
</dbReference>
<dbReference type="SUPFAM" id="SSF53850">
    <property type="entry name" value="Periplasmic binding protein-like II"/>
    <property type="match status" value="1"/>
</dbReference>
<dbReference type="Gene3D" id="3.40.190.10">
    <property type="entry name" value="Periplasmic binding protein-like II"/>
    <property type="match status" value="2"/>
</dbReference>
<feature type="compositionally biased region" description="Gly residues" evidence="2">
    <location>
        <begin position="33"/>
        <end position="42"/>
    </location>
</feature>
<evidence type="ECO:0000313" key="4">
    <source>
        <dbReference type="Proteomes" id="UP000471521"/>
    </source>
</evidence>
<proteinExistence type="predicted"/>
<evidence type="ECO:0000313" key="3">
    <source>
        <dbReference type="EMBL" id="MXR21576.1"/>
    </source>
</evidence>
<organism evidence="3 4">
    <name type="scientific">Halobacterium bonnevillei</name>
    <dbReference type="NCBI Taxonomy" id="2692200"/>
    <lineage>
        <taxon>Archaea</taxon>
        <taxon>Methanobacteriati</taxon>
        <taxon>Methanobacteriota</taxon>
        <taxon>Stenosarchaea group</taxon>
        <taxon>Halobacteria</taxon>
        <taxon>Halobacteriales</taxon>
        <taxon>Halobacteriaceae</taxon>
        <taxon>Halobacterium</taxon>
    </lineage>
</organism>
<gene>
    <name evidence="3" type="ORF">GRX66_13525</name>
</gene>
<dbReference type="PANTHER" id="PTHR30222:SF17">
    <property type="entry name" value="SPERMIDINE_PUTRESCINE-BINDING PERIPLASMIC PROTEIN"/>
    <property type="match status" value="1"/>
</dbReference>
<dbReference type="RefSeq" id="WP_159527035.1">
    <property type="nucleotide sequence ID" value="NZ_WUUU01000127.1"/>
</dbReference>
<dbReference type="Proteomes" id="UP000471521">
    <property type="component" value="Unassembled WGS sequence"/>
</dbReference>
<feature type="compositionally biased region" description="Acidic residues" evidence="2">
    <location>
        <begin position="43"/>
        <end position="69"/>
    </location>
</feature>
<comment type="caution">
    <text evidence="3">The sequence shown here is derived from an EMBL/GenBank/DDBJ whole genome shotgun (WGS) entry which is preliminary data.</text>
</comment>
<protein>
    <submittedName>
        <fullName evidence="3">Extracellular solute-binding protein</fullName>
    </submittedName>
</protein>
<accession>A0A6B0SM63</accession>